<reference evidence="1" key="3">
    <citation type="submission" date="2022-06" db="UniProtKB">
        <authorList>
            <consortium name="EnsemblPlants"/>
        </authorList>
    </citation>
    <scope>IDENTIFICATION</scope>
</reference>
<reference evidence="1" key="2">
    <citation type="submission" date="2018-03" db="EMBL/GenBank/DDBJ databases">
        <title>The Triticum urartu genome reveals the dynamic nature of wheat genome evolution.</title>
        <authorList>
            <person name="Ling H."/>
            <person name="Ma B."/>
            <person name="Shi X."/>
            <person name="Liu H."/>
            <person name="Dong L."/>
            <person name="Sun H."/>
            <person name="Cao Y."/>
            <person name="Gao Q."/>
            <person name="Zheng S."/>
            <person name="Li Y."/>
            <person name="Yu Y."/>
            <person name="Du H."/>
            <person name="Qi M."/>
            <person name="Li Y."/>
            <person name="Yu H."/>
            <person name="Cui Y."/>
            <person name="Wang N."/>
            <person name="Chen C."/>
            <person name="Wu H."/>
            <person name="Zhao Y."/>
            <person name="Zhang J."/>
            <person name="Li Y."/>
            <person name="Zhou W."/>
            <person name="Zhang B."/>
            <person name="Hu W."/>
            <person name="Eijk M."/>
            <person name="Tang J."/>
            <person name="Witsenboer H."/>
            <person name="Zhao S."/>
            <person name="Li Z."/>
            <person name="Zhang A."/>
            <person name="Wang D."/>
            <person name="Liang C."/>
        </authorList>
    </citation>
    <scope>NUCLEOTIDE SEQUENCE [LARGE SCALE GENOMIC DNA]</scope>
    <source>
        <strain evidence="1">cv. G1812</strain>
    </source>
</reference>
<proteinExistence type="predicted"/>
<evidence type="ECO:0000313" key="2">
    <source>
        <dbReference type="Proteomes" id="UP000015106"/>
    </source>
</evidence>
<dbReference type="Gramene" id="TuG1812G0300004137.01.T01">
    <property type="protein sequence ID" value="TuG1812G0300004137.01.T01.cds385662"/>
    <property type="gene ID" value="TuG1812G0300004137.01"/>
</dbReference>
<keyword evidence="2" id="KW-1185">Reference proteome</keyword>
<sequence length="30" mass="3529">MVMGTGEFQSAIIQEKFTFVLPINYYTVDW</sequence>
<name>A0A8R7TYZ2_TRIUA</name>
<protein>
    <submittedName>
        <fullName evidence="1">Uncharacterized protein</fullName>
    </submittedName>
</protein>
<dbReference type="EnsemblPlants" id="TuG1812G0300004137.01.T01">
    <property type="protein sequence ID" value="TuG1812G0300004137.01.T01.cds385662"/>
    <property type="gene ID" value="TuG1812G0300004137.01"/>
</dbReference>
<accession>A0A8R7TYZ2</accession>
<evidence type="ECO:0000313" key="1">
    <source>
        <dbReference type="EnsemblPlants" id="TuG1812G0300004137.01.T01.cds385662"/>
    </source>
</evidence>
<organism evidence="1 2">
    <name type="scientific">Triticum urartu</name>
    <name type="common">Red wild einkorn</name>
    <name type="synonym">Crithodium urartu</name>
    <dbReference type="NCBI Taxonomy" id="4572"/>
    <lineage>
        <taxon>Eukaryota</taxon>
        <taxon>Viridiplantae</taxon>
        <taxon>Streptophyta</taxon>
        <taxon>Embryophyta</taxon>
        <taxon>Tracheophyta</taxon>
        <taxon>Spermatophyta</taxon>
        <taxon>Magnoliopsida</taxon>
        <taxon>Liliopsida</taxon>
        <taxon>Poales</taxon>
        <taxon>Poaceae</taxon>
        <taxon>BOP clade</taxon>
        <taxon>Pooideae</taxon>
        <taxon>Triticodae</taxon>
        <taxon>Triticeae</taxon>
        <taxon>Triticinae</taxon>
        <taxon>Triticum</taxon>
    </lineage>
</organism>
<dbReference type="Proteomes" id="UP000015106">
    <property type="component" value="Chromosome 3"/>
</dbReference>
<dbReference type="AlphaFoldDB" id="A0A8R7TYZ2"/>
<reference evidence="2" key="1">
    <citation type="journal article" date="2013" name="Nature">
        <title>Draft genome of the wheat A-genome progenitor Triticum urartu.</title>
        <authorList>
            <person name="Ling H.Q."/>
            <person name="Zhao S."/>
            <person name="Liu D."/>
            <person name="Wang J."/>
            <person name="Sun H."/>
            <person name="Zhang C."/>
            <person name="Fan H."/>
            <person name="Li D."/>
            <person name="Dong L."/>
            <person name="Tao Y."/>
            <person name="Gao C."/>
            <person name="Wu H."/>
            <person name="Li Y."/>
            <person name="Cui Y."/>
            <person name="Guo X."/>
            <person name="Zheng S."/>
            <person name="Wang B."/>
            <person name="Yu K."/>
            <person name="Liang Q."/>
            <person name="Yang W."/>
            <person name="Lou X."/>
            <person name="Chen J."/>
            <person name="Feng M."/>
            <person name="Jian J."/>
            <person name="Zhang X."/>
            <person name="Luo G."/>
            <person name="Jiang Y."/>
            <person name="Liu J."/>
            <person name="Wang Z."/>
            <person name="Sha Y."/>
            <person name="Zhang B."/>
            <person name="Wu H."/>
            <person name="Tang D."/>
            <person name="Shen Q."/>
            <person name="Xue P."/>
            <person name="Zou S."/>
            <person name="Wang X."/>
            <person name="Liu X."/>
            <person name="Wang F."/>
            <person name="Yang Y."/>
            <person name="An X."/>
            <person name="Dong Z."/>
            <person name="Zhang K."/>
            <person name="Zhang X."/>
            <person name="Luo M.C."/>
            <person name="Dvorak J."/>
            <person name="Tong Y."/>
            <person name="Wang J."/>
            <person name="Yang H."/>
            <person name="Li Z."/>
            <person name="Wang D."/>
            <person name="Zhang A."/>
            <person name="Wang J."/>
        </authorList>
    </citation>
    <scope>NUCLEOTIDE SEQUENCE</scope>
    <source>
        <strain evidence="2">cv. G1812</strain>
    </source>
</reference>